<dbReference type="PANTHER" id="PTHR42748">
    <property type="entry name" value="NITROGEN METABOLITE REPRESSION PROTEIN NMRA FAMILY MEMBER"/>
    <property type="match status" value="1"/>
</dbReference>
<dbReference type="PANTHER" id="PTHR42748:SF30">
    <property type="entry name" value="NMRA-LIKE DOMAIN-CONTAINING PROTEIN"/>
    <property type="match status" value="1"/>
</dbReference>
<evidence type="ECO:0000256" key="3">
    <source>
        <dbReference type="ARBA" id="ARBA00023002"/>
    </source>
</evidence>
<dbReference type="InterPro" id="IPR051164">
    <property type="entry name" value="NmrA-like_oxidored"/>
</dbReference>
<evidence type="ECO:0000313" key="5">
    <source>
        <dbReference type="EMBL" id="KAK3344752.1"/>
    </source>
</evidence>
<dbReference type="GO" id="GO:0005634">
    <property type="term" value="C:nucleus"/>
    <property type="evidence" value="ECO:0007669"/>
    <property type="project" value="TreeGrafter"/>
</dbReference>
<evidence type="ECO:0000313" key="6">
    <source>
        <dbReference type="Proteomes" id="UP001278500"/>
    </source>
</evidence>
<dbReference type="Proteomes" id="UP001278500">
    <property type="component" value="Unassembled WGS sequence"/>
</dbReference>
<comment type="caution">
    <text evidence="5">The sequence shown here is derived from an EMBL/GenBank/DDBJ whole genome shotgun (WGS) entry which is preliminary data.</text>
</comment>
<accession>A0AAE0MSL6</accession>
<gene>
    <name evidence="5" type="ORF">B0H65DRAFT_573088</name>
</gene>
<organism evidence="5 6">
    <name type="scientific">Neurospora tetraspora</name>
    <dbReference type="NCBI Taxonomy" id="94610"/>
    <lineage>
        <taxon>Eukaryota</taxon>
        <taxon>Fungi</taxon>
        <taxon>Dikarya</taxon>
        <taxon>Ascomycota</taxon>
        <taxon>Pezizomycotina</taxon>
        <taxon>Sordariomycetes</taxon>
        <taxon>Sordariomycetidae</taxon>
        <taxon>Sordariales</taxon>
        <taxon>Sordariaceae</taxon>
        <taxon>Neurospora</taxon>
    </lineage>
</organism>
<reference evidence="5" key="1">
    <citation type="journal article" date="2023" name="Mol. Phylogenet. Evol.">
        <title>Genome-scale phylogeny and comparative genomics of the fungal order Sordariales.</title>
        <authorList>
            <person name="Hensen N."/>
            <person name="Bonometti L."/>
            <person name="Westerberg I."/>
            <person name="Brannstrom I.O."/>
            <person name="Guillou S."/>
            <person name="Cros-Aarteil S."/>
            <person name="Calhoun S."/>
            <person name="Haridas S."/>
            <person name="Kuo A."/>
            <person name="Mondo S."/>
            <person name="Pangilinan J."/>
            <person name="Riley R."/>
            <person name="LaButti K."/>
            <person name="Andreopoulos B."/>
            <person name="Lipzen A."/>
            <person name="Chen C."/>
            <person name="Yan M."/>
            <person name="Daum C."/>
            <person name="Ng V."/>
            <person name="Clum A."/>
            <person name="Steindorff A."/>
            <person name="Ohm R.A."/>
            <person name="Martin F."/>
            <person name="Silar P."/>
            <person name="Natvig D.O."/>
            <person name="Lalanne C."/>
            <person name="Gautier V."/>
            <person name="Ament-Velasquez S.L."/>
            <person name="Kruys A."/>
            <person name="Hutchinson M.I."/>
            <person name="Powell A.J."/>
            <person name="Barry K."/>
            <person name="Miller A.N."/>
            <person name="Grigoriev I.V."/>
            <person name="Debuchy R."/>
            <person name="Gladieux P."/>
            <person name="Hiltunen Thoren M."/>
            <person name="Johannesson H."/>
        </authorList>
    </citation>
    <scope>NUCLEOTIDE SEQUENCE</scope>
    <source>
        <strain evidence="5">CBS 560.94</strain>
    </source>
</reference>
<comment type="similarity">
    <text evidence="1">Belongs to the NmrA-type oxidoreductase family.</text>
</comment>
<dbReference type="GeneID" id="87867690"/>
<keyword evidence="6" id="KW-1185">Reference proteome</keyword>
<protein>
    <recommendedName>
        <fullName evidence="4">NmrA-like domain-containing protein</fullName>
    </recommendedName>
</protein>
<keyword evidence="3" id="KW-0560">Oxidoreductase</keyword>
<name>A0AAE0MSL6_9PEZI</name>
<dbReference type="Gene3D" id="3.40.50.720">
    <property type="entry name" value="NAD(P)-binding Rossmann-like Domain"/>
    <property type="match status" value="2"/>
</dbReference>
<evidence type="ECO:0000259" key="4">
    <source>
        <dbReference type="Pfam" id="PF05368"/>
    </source>
</evidence>
<dbReference type="SUPFAM" id="SSF51735">
    <property type="entry name" value="NAD(P)-binding Rossmann-fold domains"/>
    <property type="match status" value="1"/>
</dbReference>
<dbReference type="InterPro" id="IPR008030">
    <property type="entry name" value="NmrA-like"/>
</dbReference>
<evidence type="ECO:0000256" key="1">
    <source>
        <dbReference type="ARBA" id="ARBA00006328"/>
    </source>
</evidence>
<dbReference type="Pfam" id="PF05368">
    <property type="entry name" value="NmrA"/>
    <property type="match status" value="1"/>
</dbReference>
<dbReference type="EMBL" id="JAUEPP010000004">
    <property type="protein sequence ID" value="KAK3344752.1"/>
    <property type="molecule type" value="Genomic_DNA"/>
</dbReference>
<dbReference type="AlphaFoldDB" id="A0AAE0MSL6"/>
<feature type="domain" description="NmrA-like" evidence="4">
    <location>
        <begin position="165"/>
        <end position="264"/>
    </location>
</feature>
<proteinExistence type="inferred from homology"/>
<keyword evidence="2" id="KW-0521">NADP</keyword>
<dbReference type="Gene3D" id="3.90.25.10">
    <property type="entry name" value="UDP-galactose 4-epimerase, domain 1"/>
    <property type="match status" value="1"/>
</dbReference>
<dbReference type="RefSeq" id="XP_062681365.1">
    <property type="nucleotide sequence ID" value="XM_062830536.1"/>
</dbReference>
<evidence type="ECO:0000256" key="2">
    <source>
        <dbReference type="ARBA" id="ARBA00022857"/>
    </source>
</evidence>
<dbReference type="InterPro" id="IPR036291">
    <property type="entry name" value="NAD(P)-bd_dom_sf"/>
</dbReference>
<sequence length="407" mass="45538">MPKRKSADLSLLTIPEKIVELSVWFEGLTPSFNFDVPEKVMMAFTFRRWATHFRTLRHADWLKHNVLPKARELAPKIPEEDAMTIKRLLEEIKQEVLEASARDDENAQKILRRTPEEGLLGSEYPCEQYQRAEGTPRRTAPSFIHGWRPLPNPKEVPRAVRGTCATGSQDGSVVSRLLQSPSFYRLRALTRSPTSPTSQSFSSQGVEVVSADVNDPSTLGPAFANAYAIFAVTAYCPSFPTLGRHGAGEEELQQWKNIATAANKVEGGYIVPLPGNPDTLLPYTGDLHHRGNIGVVVEAIINSGPKAYGKIAVRATDYVTWAEGYKAIEKLFPKKRIAFSKIEHNQFIKLWGEWGVEIADQMAWNDEFTDWKGLAGERFLGFEELGIKEGDLVGFHTALEGLKEKLF</sequence>
<reference evidence="5" key="2">
    <citation type="submission" date="2023-06" db="EMBL/GenBank/DDBJ databases">
        <authorList>
            <consortium name="Lawrence Berkeley National Laboratory"/>
            <person name="Haridas S."/>
            <person name="Hensen N."/>
            <person name="Bonometti L."/>
            <person name="Westerberg I."/>
            <person name="Brannstrom I.O."/>
            <person name="Guillou S."/>
            <person name="Cros-Aarteil S."/>
            <person name="Calhoun S."/>
            <person name="Kuo A."/>
            <person name="Mondo S."/>
            <person name="Pangilinan J."/>
            <person name="Riley R."/>
            <person name="Labutti K."/>
            <person name="Andreopoulos B."/>
            <person name="Lipzen A."/>
            <person name="Chen C."/>
            <person name="Yanf M."/>
            <person name="Daum C."/>
            <person name="Ng V."/>
            <person name="Clum A."/>
            <person name="Steindorff A."/>
            <person name="Ohm R."/>
            <person name="Martin F."/>
            <person name="Silar P."/>
            <person name="Natvig D."/>
            <person name="Lalanne C."/>
            <person name="Gautier V."/>
            <person name="Ament-Velasquez S.L."/>
            <person name="Kruys A."/>
            <person name="Hutchinson M.I."/>
            <person name="Powell A.J."/>
            <person name="Barry K."/>
            <person name="Miller A.N."/>
            <person name="Grigoriev I.V."/>
            <person name="Debuchy R."/>
            <person name="Gladieux P."/>
            <person name="Thoren M.H."/>
            <person name="Johannesson H."/>
        </authorList>
    </citation>
    <scope>NUCLEOTIDE SEQUENCE</scope>
    <source>
        <strain evidence="5">CBS 560.94</strain>
    </source>
</reference>
<dbReference type="GO" id="GO:0016491">
    <property type="term" value="F:oxidoreductase activity"/>
    <property type="evidence" value="ECO:0007669"/>
    <property type="project" value="UniProtKB-KW"/>
</dbReference>